<name>A0AAD5VX32_9AGAR</name>
<dbReference type="EMBL" id="JANIEX010000295">
    <property type="protein sequence ID" value="KAJ3569319.1"/>
    <property type="molecule type" value="Genomic_DNA"/>
</dbReference>
<evidence type="ECO:0000313" key="3">
    <source>
        <dbReference type="Proteomes" id="UP001213000"/>
    </source>
</evidence>
<dbReference type="Proteomes" id="UP001213000">
    <property type="component" value="Unassembled WGS sequence"/>
</dbReference>
<dbReference type="SUPFAM" id="SSF52540">
    <property type="entry name" value="P-loop containing nucleoside triphosphate hydrolases"/>
    <property type="match status" value="1"/>
</dbReference>
<dbReference type="AlphaFoldDB" id="A0AAD5VX32"/>
<feature type="region of interest" description="Disordered" evidence="1">
    <location>
        <begin position="375"/>
        <end position="424"/>
    </location>
</feature>
<sequence length="477" mass="53880">MTATPLLTGQQDITSMGCLISINHFSSPASIEEEKNDRLQLNKLKRANNEEGLTAEWLKIVVHHQDHCKGHFLCRTMMSNNFKDKPLTDIPPYCEIIVLVWLTERELEIIEVCSEAAKAERAGKEGMLPKFYSLVEWELKMSSKMEYCTQICKYLLINDHILDIICKDGEIEFPDVLEEFFANPQSSQHIIIYSEFLSLASLLQNVLLLRSIKSLAINSKTSLKDRNLAVKHLSAGLNLAIADVVILFKEVKVYYLHAMDSVDSLIWQMARGKLAMFDAFVNKKRGAELQALLQGKVLNDDNGDDPSPEEIPAAHQIITDDDNEAVQLPAVHIKDSEVLFQTLDGEENERPPLTTAFNVSSPCLSYKLDTEANTMEDNAPHESQYESPGYTDYDNTPGCHNTDPIGPKDDDVNEYNTRGKHTSQRKLSCVEDVEMEGVMTDLPHLKEDDEMEGVMLDLPHFEEDEILHRSPSMTTAH</sequence>
<comment type="caution">
    <text evidence="2">The sequence shown here is derived from an EMBL/GenBank/DDBJ whole genome shotgun (WGS) entry which is preliminary data.</text>
</comment>
<evidence type="ECO:0000313" key="2">
    <source>
        <dbReference type="EMBL" id="KAJ3569319.1"/>
    </source>
</evidence>
<reference evidence="2" key="1">
    <citation type="submission" date="2022-07" db="EMBL/GenBank/DDBJ databases">
        <title>Genome Sequence of Leucocoprinus birnbaumii.</title>
        <authorList>
            <person name="Buettner E."/>
        </authorList>
    </citation>
    <scope>NUCLEOTIDE SEQUENCE</scope>
    <source>
        <strain evidence="2">VT141</strain>
    </source>
</reference>
<keyword evidence="3" id="KW-1185">Reference proteome</keyword>
<protein>
    <submittedName>
        <fullName evidence="2">Uncharacterized protein</fullName>
    </submittedName>
</protein>
<dbReference type="InterPro" id="IPR027417">
    <property type="entry name" value="P-loop_NTPase"/>
</dbReference>
<proteinExistence type="predicted"/>
<organism evidence="2 3">
    <name type="scientific">Leucocoprinus birnbaumii</name>
    <dbReference type="NCBI Taxonomy" id="56174"/>
    <lineage>
        <taxon>Eukaryota</taxon>
        <taxon>Fungi</taxon>
        <taxon>Dikarya</taxon>
        <taxon>Basidiomycota</taxon>
        <taxon>Agaricomycotina</taxon>
        <taxon>Agaricomycetes</taxon>
        <taxon>Agaricomycetidae</taxon>
        <taxon>Agaricales</taxon>
        <taxon>Agaricineae</taxon>
        <taxon>Agaricaceae</taxon>
        <taxon>Leucocoprinus</taxon>
    </lineage>
</organism>
<accession>A0AAD5VX32</accession>
<gene>
    <name evidence="2" type="ORF">NP233_g5133</name>
</gene>
<evidence type="ECO:0000256" key="1">
    <source>
        <dbReference type="SAM" id="MobiDB-lite"/>
    </source>
</evidence>